<keyword evidence="3" id="KW-0597">Phosphoprotein</keyword>
<evidence type="ECO:0000313" key="10">
    <source>
        <dbReference type="EMBL" id="MFC5513194.1"/>
    </source>
</evidence>
<dbReference type="RefSeq" id="WP_379724887.1">
    <property type="nucleotide sequence ID" value="NZ_JBHSMS010000062.1"/>
</dbReference>
<evidence type="ECO:0000256" key="7">
    <source>
        <dbReference type="ARBA" id="ARBA00022840"/>
    </source>
</evidence>
<evidence type="ECO:0000256" key="4">
    <source>
        <dbReference type="ARBA" id="ARBA00022679"/>
    </source>
</evidence>
<dbReference type="Proteomes" id="UP001596031">
    <property type="component" value="Unassembled WGS sequence"/>
</dbReference>
<dbReference type="CDD" id="cd00082">
    <property type="entry name" value="HisKA"/>
    <property type="match status" value="1"/>
</dbReference>
<dbReference type="GO" id="GO:0016301">
    <property type="term" value="F:kinase activity"/>
    <property type="evidence" value="ECO:0007669"/>
    <property type="project" value="UniProtKB-KW"/>
</dbReference>
<reference evidence="11" key="1">
    <citation type="journal article" date="2019" name="Int. J. Syst. Evol. Microbiol.">
        <title>The Global Catalogue of Microorganisms (GCM) 10K type strain sequencing project: providing services to taxonomists for standard genome sequencing and annotation.</title>
        <authorList>
            <consortium name="The Broad Institute Genomics Platform"/>
            <consortium name="The Broad Institute Genome Sequencing Center for Infectious Disease"/>
            <person name="Wu L."/>
            <person name="Ma J."/>
        </authorList>
    </citation>
    <scope>NUCLEOTIDE SEQUENCE [LARGE SCALE GENOMIC DNA]</scope>
    <source>
        <strain evidence="11">CCUG 38813</strain>
    </source>
</reference>
<keyword evidence="11" id="KW-1185">Reference proteome</keyword>
<dbReference type="InterPro" id="IPR003594">
    <property type="entry name" value="HATPase_dom"/>
</dbReference>
<evidence type="ECO:0000256" key="6">
    <source>
        <dbReference type="ARBA" id="ARBA00022777"/>
    </source>
</evidence>
<sequence length="374" mass="41556">MFSTDLTSTRDDLSPKSAHIASLREQVFALWEQEVRARISGTEGVTHPVLVDTLPLFYGNLVEALTPDFPRENAASGSSAAAGHGSERARTTEYTAVEVVEEYHILRKVLLQVCRKNGIAFDEREMQVITDSFDQAIREAVNEFTEIQKDFRARVAGALTHDMRSPLSVIIGAANLLARSTDDSVRHLAAKIHDNGMRLETMFKQQLNLVQKAPVRVDRIAVSHWDILPLAREICEHQNAVQAAVCRVSGHETLVWWDRMLIQRALENLVGNAIKYGDKKEILVHVSSLHGRAIVSVHNTGNPIREEKRQQLFEYLTRGDATEKPGWGIGLAFVQDVAARHGGTVVLDSSEEAGTTFTLDIPCDSRHMHCDGPA</sequence>
<dbReference type="InterPro" id="IPR036890">
    <property type="entry name" value="HATPase_C_sf"/>
</dbReference>
<evidence type="ECO:0000313" key="11">
    <source>
        <dbReference type="Proteomes" id="UP001596031"/>
    </source>
</evidence>
<evidence type="ECO:0000256" key="1">
    <source>
        <dbReference type="ARBA" id="ARBA00000085"/>
    </source>
</evidence>
<evidence type="ECO:0000256" key="2">
    <source>
        <dbReference type="ARBA" id="ARBA00012438"/>
    </source>
</evidence>
<dbReference type="SMART" id="SM00388">
    <property type="entry name" value="HisKA"/>
    <property type="match status" value="1"/>
</dbReference>
<comment type="caution">
    <text evidence="10">The sequence shown here is derived from an EMBL/GenBank/DDBJ whole genome shotgun (WGS) entry which is preliminary data.</text>
</comment>
<dbReference type="Gene3D" id="3.30.565.10">
    <property type="entry name" value="Histidine kinase-like ATPase, C-terminal domain"/>
    <property type="match status" value="1"/>
</dbReference>
<dbReference type="EC" id="2.7.13.3" evidence="2"/>
<dbReference type="Pfam" id="PF00512">
    <property type="entry name" value="HisKA"/>
    <property type="match status" value="1"/>
</dbReference>
<comment type="catalytic activity">
    <reaction evidence="1">
        <text>ATP + protein L-histidine = ADP + protein N-phospho-L-histidine.</text>
        <dbReference type="EC" id="2.7.13.3"/>
    </reaction>
</comment>
<dbReference type="SUPFAM" id="SSF47384">
    <property type="entry name" value="Homodimeric domain of signal transducing histidine kinase"/>
    <property type="match status" value="1"/>
</dbReference>
<feature type="domain" description="Histidine kinase" evidence="9">
    <location>
        <begin position="158"/>
        <end position="365"/>
    </location>
</feature>
<dbReference type="EMBL" id="JBHSMS010000062">
    <property type="protein sequence ID" value="MFC5513194.1"/>
    <property type="molecule type" value="Genomic_DNA"/>
</dbReference>
<dbReference type="PANTHER" id="PTHR42878:SF7">
    <property type="entry name" value="SENSOR HISTIDINE KINASE GLRK"/>
    <property type="match status" value="1"/>
</dbReference>
<dbReference type="SUPFAM" id="SSF55874">
    <property type="entry name" value="ATPase domain of HSP90 chaperone/DNA topoisomerase II/histidine kinase"/>
    <property type="match status" value="1"/>
</dbReference>
<evidence type="ECO:0000256" key="3">
    <source>
        <dbReference type="ARBA" id="ARBA00022553"/>
    </source>
</evidence>
<protein>
    <recommendedName>
        <fullName evidence="2">histidine kinase</fullName>
        <ecNumber evidence="2">2.7.13.3</ecNumber>
    </recommendedName>
</protein>
<dbReference type="PANTHER" id="PTHR42878">
    <property type="entry name" value="TWO-COMPONENT HISTIDINE KINASE"/>
    <property type="match status" value="1"/>
</dbReference>
<evidence type="ECO:0000256" key="8">
    <source>
        <dbReference type="ARBA" id="ARBA00023012"/>
    </source>
</evidence>
<keyword evidence="7" id="KW-0067">ATP-binding</keyword>
<keyword evidence="5" id="KW-0547">Nucleotide-binding</keyword>
<name>A0ABW0PKM5_9BURK</name>
<dbReference type="SMART" id="SM00387">
    <property type="entry name" value="HATPase_c"/>
    <property type="match status" value="1"/>
</dbReference>
<evidence type="ECO:0000259" key="9">
    <source>
        <dbReference type="PROSITE" id="PS50109"/>
    </source>
</evidence>
<dbReference type="PROSITE" id="PS50109">
    <property type="entry name" value="HIS_KIN"/>
    <property type="match status" value="1"/>
</dbReference>
<keyword evidence="8" id="KW-0902">Two-component regulatory system</keyword>
<dbReference type="InterPro" id="IPR005467">
    <property type="entry name" value="His_kinase_dom"/>
</dbReference>
<keyword evidence="4" id="KW-0808">Transferase</keyword>
<accession>A0ABW0PKM5</accession>
<keyword evidence="6 10" id="KW-0418">Kinase</keyword>
<gene>
    <name evidence="10" type="ORF">ACFPOU_19005</name>
</gene>
<proteinExistence type="predicted"/>
<dbReference type="Pfam" id="PF02518">
    <property type="entry name" value="HATPase_c"/>
    <property type="match status" value="1"/>
</dbReference>
<dbReference type="Gene3D" id="1.10.287.130">
    <property type="match status" value="1"/>
</dbReference>
<dbReference type="InterPro" id="IPR004358">
    <property type="entry name" value="Sig_transdc_His_kin-like_C"/>
</dbReference>
<organism evidence="10 11">
    <name type="scientific">Massilia jejuensis</name>
    <dbReference type="NCBI Taxonomy" id="648894"/>
    <lineage>
        <taxon>Bacteria</taxon>
        <taxon>Pseudomonadati</taxon>
        <taxon>Pseudomonadota</taxon>
        <taxon>Betaproteobacteria</taxon>
        <taxon>Burkholderiales</taxon>
        <taxon>Oxalobacteraceae</taxon>
        <taxon>Telluria group</taxon>
        <taxon>Massilia</taxon>
    </lineage>
</organism>
<dbReference type="InterPro" id="IPR036097">
    <property type="entry name" value="HisK_dim/P_sf"/>
</dbReference>
<evidence type="ECO:0000256" key="5">
    <source>
        <dbReference type="ARBA" id="ARBA00022741"/>
    </source>
</evidence>
<dbReference type="InterPro" id="IPR003661">
    <property type="entry name" value="HisK_dim/P_dom"/>
</dbReference>
<dbReference type="PRINTS" id="PR00344">
    <property type="entry name" value="BCTRLSENSOR"/>
</dbReference>
<dbReference type="InterPro" id="IPR050351">
    <property type="entry name" value="BphY/WalK/GraS-like"/>
</dbReference>